<feature type="compositionally biased region" description="Basic and acidic residues" evidence="1">
    <location>
        <begin position="31"/>
        <end position="61"/>
    </location>
</feature>
<sequence length="128" mass="13925">MTSSNLQASHEQSDDRANKPQFTSSPSQREQTSHDRDNVLRPESTTKRSVEKEDKTATKSDVEEDKEEAAAESSVEEGDEEAAAESSVEEKEEAATESNPHRRRGPPPTATKCSGRSPPPSAASRRGT</sequence>
<dbReference type="Proteomes" id="UP000435112">
    <property type="component" value="Unassembled WGS sequence"/>
</dbReference>
<evidence type="ECO:0000256" key="1">
    <source>
        <dbReference type="SAM" id="MobiDB-lite"/>
    </source>
</evidence>
<dbReference type="EMBL" id="QXFU01006452">
    <property type="protein sequence ID" value="KAE8960979.1"/>
    <property type="molecule type" value="Genomic_DNA"/>
</dbReference>
<gene>
    <name evidence="2" type="ORF">PR002_g30042</name>
</gene>
<comment type="caution">
    <text evidence="2">The sequence shown here is derived from an EMBL/GenBank/DDBJ whole genome shotgun (WGS) entry which is preliminary data.</text>
</comment>
<feature type="non-terminal residue" evidence="2">
    <location>
        <position position="128"/>
    </location>
</feature>
<feature type="compositionally biased region" description="Polar residues" evidence="1">
    <location>
        <begin position="20"/>
        <end position="30"/>
    </location>
</feature>
<proteinExistence type="predicted"/>
<feature type="compositionally biased region" description="Polar residues" evidence="1">
    <location>
        <begin position="1"/>
        <end position="10"/>
    </location>
</feature>
<accession>A0A6A3GV65</accession>
<protein>
    <submittedName>
        <fullName evidence="2">Uncharacterized protein</fullName>
    </submittedName>
</protein>
<organism evidence="2 3">
    <name type="scientific">Phytophthora rubi</name>
    <dbReference type="NCBI Taxonomy" id="129364"/>
    <lineage>
        <taxon>Eukaryota</taxon>
        <taxon>Sar</taxon>
        <taxon>Stramenopiles</taxon>
        <taxon>Oomycota</taxon>
        <taxon>Peronosporomycetes</taxon>
        <taxon>Peronosporales</taxon>
        <taxon>Peronosporaceae</taxon>
        <taxon>Phytophthora</taxon>
    </lineage>
</organism>
<evidence type="ECO:0000313" key="2">
    <source>
        <dbReference type="EMBL" id="KAE8960979.1"/>
    </source>
</evidence>
<feature type="region of interest" description="Disordered" evidence="1">
    <location>
        <begin position="1"/>
        <end position="128"/>
    </location>
</feature>
<reference evidence="2 3" key="1">
    <citation type="submission" date="2018-09" db="EMBL/GenBank/DDBJ databases">
        <title>Genomic investigation of the strawberry pathogen Phytophthora fragariae indicates pathogenicity is determined by transcriptional variation in three key races.</title>
        <authorList>
            <person name="Adams T.M."/>
            <person name="Armitage A.D."/>
            <person name="Sobczyk M.K."/>
            <person name="Bates H.J."/>
            <person name="Dunwell J.M."/>
            <person name="Nellist C.F."/>
            <person name="Harrison R.J."/>
        </authorList>
    </citation>
    <scope>NUCLEOTIDE SEQUENCE [LARGE SCALE GENOMIC DNA]</scope>
    <source>
        <strain evidence="2 3">SCRP324</strain>
    </source>
</reference>
<name>A0A6A3GV65_9STRA</name>
<feature type="compositionally biased region" description="Acidic residues" evidence="1">
    <location>
        <begin position="74"/>
        <end position="83"/>
    </location>
</feature>
<dbReference type="AlphaFoldDB" id="A0A6A3GV65"/>
<evidence type="ECO:0000313" key="3">
    <source>
        <dbReference type="Proteomes" id="UP000435112"/>
    </source>
</evidence>